<protein>
    <recommendedName>
        <fullName evidence="1">Spindle assembly abnormal protein 6 N-terminal domain-containing protein</fullName>
    </recommendedName>
</protein>
<feature type="domain" description="Spindle assembly abnormal protein 6 N-terminal" evidence="1">
    <location>
        <begin position="30"/>
        <end position="162"/>
    </location>
</feature>
<evidence type="ECO:0000313" key="6">
    <source>
        <dbReference type="EMBL" id="KAA0177420.1"/>
    </source>
</evidence>
<dbReference type="PANTHER" id="PTHR34230">
    <property type="entry name" value="ASSEMBLY ABNORMAL PROTEIN 6, PUTATIVE-RELATED"/>
    <property type="match status" value="1"/>
</dbReference>
<evidence type="ECO:0000313" key="10">
    <source>
        <dbReference type="Proteomes" id="UP000325113"/>
    </source>
</evidence>
<name>A0A5A8CJR9_CAFRO</name>
<reference evidence="7 8" key="1">
    <citation type="submission" date="2019-07" db="EMBL/GenBank/DDBJ databases">
        <title>Genomes of Cafeteria roenbergensis.</title>
        <authorList>
            <person name="Fischer M.G."/>
            <person name="Hackl T."/>
            <person name="Roman M."/>
        </authorList>
    </citation>
    <scope>NUCLEOTIDE SEQUENCE [LARGE SCALE GENOMIC DNA]</scope>
    <source>
        <strain evidence="4 8">BVI</strain>
        <strain evidence="3 10">Cflag</strain>
        <strain evidence="6 7">E4-10P</strain>
        <strain evidence="5 9">RCC970-E3</strain>
    </source>
</reference>
<evidence type="ECO:0000313" key="5">
    <source>
        <dbReference type="EMBL" id="KAA0162721.1"/>
    </source>
</evidence>
<dbReference type="EMBL" id="VLTL01000077">
    <property type="protein sequence ID" value="KAA0162721.1"/>
    <property type="molecule type" value="Genomic_DNA"/>
</dbReference>
<dbReference type="Proteomes" id="UP000325113">
    <property type="component" value="Unassembled WGS sequence"/>
</dbReference>
<dbReference type="InterPro" id="IPR038558">
    <property type="entry name" value="SAS-6_N_sf"/>
</dbReference>
<gene>
    <name evidence="2" type="ORF">CROE0942_LOCUS4784</name>
    <name evidence="6" type="ORF">FNF27_01198</name>
    <name evidence="5" type="ORF">FNF28_04602</name>
    <name evidence="4" type="ORF">FNF29_00772</name>
    <name evidence="3" type="ORF">FNF31_06499</name>
</gene>
<dbReference type="InterPro" id="IPR032396">
    <property type="entry name" value="SAS-6_N"/>
</dbReference>
<sequence length="225" mass="25220">MAASAAASGYDGAASLASLDPSLREDFRPVFDREVPIERRLQTDDSTVEEMGTLEALHVKVLVQGDEASPSAVRMELTSETDLFFHHTHTVTAGDFPAILEEQKLMIDFSEYANVLCRVLNQTIKDPHTYLAVFVMHREGHARMDIIENVAFRFIELISCDFARTSEDVTRQHIAYRYNSLKSRLAMMQARLQDVQKLVQAKNPSLLVQIQKQTGTSSLGASGRF</sequence>
<accession>A0A5A8CJR9</accession>
<evidence type="ECO:0000313" key="7">
    <source>
        <dbReference type="Proteomes" id="UP000322899"/>
    </source>
</evidence>
<dbReference type="EMBL" id="VLTO01000004">
    <property type="protein sequence ID" value="KAA0177420.1"/>
    <property type="molecule type" value="Genomic_DNA"/>
</dbReference>
<dbReference type="Pfam" id="PF16531">
    <property type="entry name" value="SAS-6_N"/>
    <property type="match status" value="1"/>
</dbReference>
<dbReference type="Gene3D" id="2.170.210.20">
    <property type="entry name" value="Spindle assembly abnormal protein 6, N-terminal domain"/>
    <property type="match status" value="1"/>
</dbReference>
<dbReference type="Proteomes" id="UP000323011">
    <property type="component" value="Unassembled WGS sequence"/>
</dbReference>
<reference evidence="2" key="2">
    <citation type="submission" date="2021-01" db="EMBL/GenBank/DDBJ databases">
        <authorList>
            <person name="Corre E."/>
            <person name="Pelletier E."/>
            <person name="Niang G."/>
            <person name="Scheremetjew M."/>
            <person name="Finn R."/>
            <person name="Kale V."/>
            <person name="Holt S."/>
            <person name="Cochrane G."/>
            <person name="Meng A."/>
            <person name="Brown T."/>
            <person name="Cohen L."/>
        </authorList>
    </citation>
    <scope>NUCLEOTIDE SEQUENCE</scope>
    <source>
        <strain evidence="2">E4-10</strain>
    </source>
</reference>
<dbReference type="EMBL" id="VLTN01000003">
    <property type="protein sequence ID" value="KAA0156661.1"/>
    <property type="molecule type" value="Genomic_DNA"/>
</dbReference>
<dbReference type="OrthoDB" id="49058at2759"/>
<evidence type="ECO:0000313" key="2">
    <source>
        <dbReference type="EMBL" id="CAD8560448.1"/>
    </source>
</evidence>
<keyword evidence="8" id="KW-1185">Reference proteome</keyword>
<dbReference type="EMBL" id="HBET01007066">
    <property type="protein sequence ID" value="CAD8560448.1"/>
    <property type="molecule type" value="Transcribed_RNA"/>
</dbReference>
<evidence type="ECO:0000259" key="1">
    <source>
        <dbReference type="Pfam" id="PF16531"/>
    </source>
</evidence>
<dbReference type="PANTHER" id="PTHR34230:SF2">
    <property type="entry name" value="SPINDLE ASSEMBLY ABNORMAL PROTEIN 6 N-TERMINAL DOMAIN-CONTAINING PROTEIN"/>
    <property type="match status" value="1"/>
</dbReference>
<dbReference type="Proteomes" id="UP000324907">
    <property type="component" value="Unassembled WGS sequence"/>
</dbReference>
<evidence type="ECO:0000313" key="3">
    <source>
        <dbReference type="EMBL" id="KAA0153255.1"/>
    </source>
</evidence>
<dbReference type="CDD" id="cd10142">
    <property type="entry name" value="HD_SAS6_N"/>
    <property type="match status" value="1"/>
</dbReference>
<dbReference type="Proteomes" id="UP000322899">
    <property type="component" value="Unassembled WGS sequence"/>
</dbReference>
<evidence type="ECO:0000313" key="9">
    <source>
        <dbReference type="Proteomes" id="UP000324907"/>
    </source>
</evidence>
<organism evidence="3 10">
    <name type="scientific">Cafeteria roenbergensis</name>
    <name type="common">Marine flagellate</name>
    <dbReference type="NCBI Taxonomy" id="33653"/>
    <lineage>
        <taxon>Eukaryota</taxon>
        <taxon>Sar</taxon>
        <taxon>Stramenopiles</taxon>
        <taxon>Bigyra</taxon>
        <taxon>Opalozoa</taxon>
        <taxon>Bicosoecida</taxon>
        <taxon>Cafeteriaceae</taxon>
        <taxon>Cafeteria</taxon>
    </lineage>
</organism>
<proteinExistence type="predicted"/>
<dbReference type="EMBL" id="VLTM01000101">
    <property type="protein sequence ID" value="KAA0153255.1"/>
    <property type="molecule type" value="Genomic_DNA"/>
</dbReference>
<dbReference type="OMA" id="RQHITFR"/>
<evidence type="ECO:0000313" key="8">
    <source>
        <dbReference type="Proteomes" id="UP000323011"/>
    </source>
</evidence>
<evidence type="ECO:0000313" key="4">
    <source>
        <dbReference type="EMBL" id="KAA0156661.1"/>
    </source>
</evidence>
<dbReference type="AlphaFoldDB" id="A0A5A8CJR9"/>